<keyword evidence="7 17" id="KW-0812">Transmembrane</keyword>
<evidence type="ECO:0000313" key="21">
    <source>
        <dbReference type="Proteomes" id="UP000678499"/>
    </source>
</evidence>
<evidence type="ECO:0000256" key="1">
    <source>
        <dbReference type="ARBA" id="ARBA00004141"/>
    </source>
</evidence>
<keyword evidence="8" id="KW-0545">Nucleotide biosynthesis</keyword>
<keyword evidence="11 17" id="KW-0472">Membrane</keyword>
<dbReference type="PROSITE" id="PS50850">
    <property type="entry name" value="MFS"/>
    <property type="match status" value="1"/>
</dbReference>
<dbReference type="NCBIfam" id="TIGR01251">
    <property type="entry name" value="ribP_PPkin"/>
    <property type="match status" value="1"/>
</dbReference>
<accession>A0A7R9BWF4</accession>
<feature type="transmembrane region" description="Helical" evidence="17">
    <location>
        <begin position="1331"/>
        <end position="1351"/>
    </location>
</feature>
<feature type="transmembrane region" description="Helical" evidence="17">
    <location>
        <begin position="1363"/>
        <end position="1382"/>
    </location>
</feature>
<keyword evidence="21" id="KW-1185">Reference proteome</keyword>
<dbReference type="OrthoDB" id="413572at2759"/>
<evidence type="ECO:0000256" key="2">
    <source>
        <dbReference type="ARBA" id="ARBA00004496"/>
    </source>
</evidence>
<dbReference type="Pfam" id="PF13793">
    <property type="entry name" value="Pribosyltran_N"/>
    <property type="match status" value="1"/>
</dbReference>
<dbReference type="FunFam" id="3.40.50.2020:FF:000068">
    <property type="entry name" value="Predicted protein"/>
    <property type="match status" value="1"/>
</dbReference>
<feature type="transmembrane region" description="Helical" evidence="17">
    <location>
        <begin position="1474"/>
        <end position="1495"/>
    </location>
</feature>
<comment type="subcellular location">
    <subcellularLocation>
        <location evidence="2">Cytoplasm</location>
    </subcellularLocation>
    <subcellularLocation>
        <location evidence="1">Membrane</location>
        <topology evidence="1">Multi-pass membrane protein</topology>
    </subcellularLocation>
</comment>
<feature type="transmembrane region" description="Helical" evidence="17">
    <location>
        <begin position="1388"/>
        <end position="1406"/>
    </location>
</feature>
<evidence type="ECO:0000256" key="11">
    <source>
        <dbReference type="ARBA" id="ARBA00023136"/>
    </source>
</evidence>
<proteinExistence type="inferred from homology"/>
<dbReference type="SUPFAM" id="SSF103473">
    <property type="entry name" value="MFS general substrate transporter"/>
    <property type="match status" value="1"/>
</dbReference>
<evidence type="ECO:0000256" key="8">
    <source>
        <dbReference type="ARBA" id="ARBA00022727"/>
    </source>
</evidence>
<dbReference type="GO" id="GO:0005096">
    <property type="term" value="F:GTPase activator activity"/>
    <property type="evidence" value="ECO:0007669"/>
    <property type="project" value="UniProtKB-KW"/>
</dbReference>
<evidence type="ECO:0000256" key="13">
    <source>
        <dbReference type="ARBA" id="ARBA00065268"/>
    </source>
</evidence>
<dbReference type="SUPFAM" id="SSF47923">
    <property type="entry name" value="Ypt/Rab-GAP domain of gyp1p"/>
    <property type="match status" value="2"/>
</dbReference>
<evidence type="ECO:0000256" key="17">
    <source>
        <dbReference type="SAM" id="Phobius"/>
    </source>
</evidence>
<dbReference type="InterPro" id="IPR000836">
    <property type="entry name" value="PRTase_dom"/>
</dbReference>
<dbReference type="InterPro" id="IPR029057">
    <property type="entry name" value="PRTase-like"/>
</dbReference>
<dbReference type="GO" id="GO:0006164">
    <property type="term" value="P:purine nucleotide biosynthetic process"/>
    <property type="evidence" value="ECO:0007669"/>
    <property type="project" value="TreeGrafter"/>
</dbReference>
<keyword evidence="5" id="KW-0963">Cytoplasm</keyword>
<dbReference type="GO" id="GO:0006015">
    <property type="term" value="P:5-phosphoribose 1-diphosphate biosynthetic process"/>
    <property type="evidence" value="ECO:0007669"/>
    <property type="project" value="TreeGrafter"/>
</dbReference>
<evidence type="ECO:0000256" key="12">
    <source>
        <dbReference type="ARBA" id="ARBA00055283"/>
    </source>
</evidence>
<dbReference type="Gene3D" id="1.10.472.80">
    <property type="entry name" value="Ypt/Rab-GAP domain of gyp1p, domain 3"/>
    <property type="match status" value="1"/>
</dbReference>
<dbReference type="Gene3D" id="1.10.8.270">
    <property type="entry name" value="putative rabgap domain of human tbc1 domain family member 14 like domains"/>
    <property type="match status" value="1"/>
</dbReference>
<dbReference type="InterPro" id="IPR000195">
    <property type="entry name" value="Rab-GAP-TBC_dom"/>
</dbReference>
<comment type="subunit">
    <text evidence="13">Interacts with non-phosphorylated form of RAB8A; phosphorylation of RAB8A at 'Thr-72' disrupts this interaction. Interacts with ARMC12.</text>
</comment>
<dbReference type="InterPro" id="IPR020846">
    <property type="entry name" value="MFS_dom"/>
</dbReference>
<dbReference type="SUPFAM" id="SSF53271">
    <property type="entry name" value="PRTase-like"/>
    <property type="match status" value="2"/>
</dbReference>
<dbReference type="PANTHER" id="PTHR10210">
    <property type="entry name" value="RIBOSE-PHOSPHATE DIPHOSPHOKINASE FAMILY MEMBER"/>
    <property type="match status" value="1"/>
</dbReference>
<feature type="transmembrane region" description="Helical" evidence="17">
    <location>
        <begin position="1507"/>
        <end position="1528"/>
    </location>
</feature>
<feature type="compositionally biased region" description="Polar residues" evidence="16">
    <location>
        <begin position="33"/>
        <end position="45"/>
    </location>
</feature>
<dbReference type="InterPro" id="IPR029099">
    <property type="entry name" value="Pribosyltran_N"/>
</dbReference>
<keyword evidence="10" id="KW-0007">Acetylation</keyword>
<dbReference type="Gene3D" id="3.40.50.2020">
    <property type="match status" value="2"/>
</dbReference>
<dbReference type="Gene3D" id="1.20.1250.20">
    <property type="entry name" value="MFS general substrate transporter like domains"/>
    <property type="match status" value="1"/>
</dbReference>
<dbReference type="GO" id="GO:0000287">
    <property type="term" value="F:magnesium ion binding"/>
    <property type="evidence" value="ECO:0007669"/>
    <property type="project" value="InterPro"/>
</dbReference>
<dbReference type="Pfam" id="PF14572">
    <property type="entry name" value="Pribosyl_synth"/>
    <property type="match status" value="1"/>
</dbReference>
<evidence type="ECO:0000256" key="7">
    <source>
        <dbReference type="ARBA" id="ARBA00022692"/>
    </source>
</evidence>
<dbReference type="SMART" id="SM00164">
    <property type="entry name" value="TBC"/>
    <property type="match status" value="1"/>
</dbReference>
<dbReference type="InterPro" id="IPR036259">
    <property type="entry name" value="MFS_trans_sf"/>
</dbReference>
<evidence type="ECO:0000256" key="15">
    <source>
        <dbReference type="ARBA" id="ARBA00082539"/>
    </source>
</evidence>
<dbReference type="SMART" id="SM01400">
    <property type="entry name" value="Pribosyltran_N"/>
    <property type="match status" value="1"/>
</dbReference>
<dbReference type="Pfam" id="PF00083">
    <property type="entry name" value="Sugar_tr"/>
    <property type="match status" value="1"/>
</dbReference>
<evidence type="ECO:0000256" key="16">
    <source>
        <dbReference type="SAM" id="MobiDB-lite"/>
    </source>
</evidence>
<evidence type="ECO:0000313" key="20">
    <source>
        <dbReference type="EMBL" id="CAD7281744.1"/>
    </source>
</evidence>
<dbReference type="CDD" id="cd17317">
    <property type="entry name" value="MFS_SLC22"/>
    <property type="match status" value="1"/>
</dbReference>
<dbReference type="GO" id="GO:0004749">
    <property type="term" value="F:ribose phosphate diphosphokinase activity"/>
    <property type="evidence" value="ECO:0007669"/>
    <property type="project" value="TreeGrafter"/>
</dbReference>
<evidence type="ECO:0000256" key="10">
    <source>
        <dbReference type="ARBA" id="ARBA00022990"/>
    </source>
</evidence>
<comment type="similarity">
    <text evidence="3">Belongs to the ribose-phosphate pyrophosphokinase family.</text>
</comment>
<feature type="transmembrane region" description="Helical" evidence="17">
    <location>
        <begin position="1566"/>
        <end position="1584"/>
    </location>
</feature>
<dbReference type="PROSITE" id="PS50086">
    <property type="entry name" value="TBC_RABGAP"/>
    <property type="match status" value="1"/>
</dbReference>
<evidence type="ECO:0000256" key="9">
    <source>
        <dbReference type="ARBA" id="ARBA00022989"/>
    </source>
</evidence>
<evidence type="ECO:0000256" key="4">
    <source>
        <dbReference type="ARBA" id="ARBA00022468"/>
    </source>
</evidence>
<organism evidence="20">
    <name type="scientific">Notodromas monacha</name>
    <dbReference type="NCBI Taxonomy" id="399045"/>
    <lineage>
        <taxon>Eukaryota</taxon>
        <taxon>Metazoa</taxon>
        <taxon>Ecdysozoa</taxon>
        <taxon>Arthropoda</taxon>
        <taxon>Crustacea</taxon>
        <taxon>Oligostraca</taxon>
        <taxon>Ostracoda</taxon>
        <taxon>Podocopa</taxon>
        <taxon>Podocopida</taxon>
        <taxon>Cypridocopina</taxon>
        <taxon>Cypridoidea</taxon>
        <taxon>Cyprididae</taxon>
        <taxon>Notodromas</taxon>
    </lineage>
</organism>
<name>A0A7R9BWF4_9CRUS</name>
<dbReference type="PANTHER" id="PTHR10210:SF53">
    <property type="entry name" value="GH23275P"/>
    <property type="match status" value="1"/>
</dbReference>
<dbReference type="Pfam" id="PF10164">
    <property type="entry name" value="BRI3"/>
    <property type="match status" value="1"/>
</dbReference>
<dbReference type="FunFam" id="1.10.8.270:FF:000005">
    <property type="entry name" value="TBC1 domain family member 15"/>
    <property type="match status" value="1"/>
</dbReference>
<feature type="region of interest" description="Disordered" evidence="16">
    <location>
        <begin position="1048"/>
        <end position="1078"/>
    </location>
</feature>
<dbReference type="EMBL" id="CAJPEX010003140">
    <property type="protein sequence ID" value="CAG0921896.1"/>
    <property type="molecule type" value="Genomic_DNA"/>
</dbReference>
<dbReference type="GO" id="GO:0005524">
    <property type="term" value="F:ATP binding"/>
    <property type="evidence" value="ECO:0007669"/>
    <property type="project" value="TreeGrafter"/>
</dbReference>
<dbReference type="GO" id="GO:0005737">
    <property type="term" value="C:cytoplasm"/>
    <property type="evidence" value="ECO:0007669"/>
    <property type="project" value="UniProtKB-SubCell"/>
</dbReference>
<dbReference type="FunFam" id="1.10.472.80:FF:000005">
    <property type="entry name" value="TBC1 domain family member 15"/>
    <property type="match status" value="1"/>
</dbReference>
<feature type="non-terminal residue" evidence="20">
    <location>
        <position position="1"/>
    </location>
</feature>
<keyword evidence="9 17" id="KW-1133">Transmembrane helix</keyword>
<keyword evidence="4" id="KW-0343">GTPase activation</keyword>
<reference evidence="20" key="1">
    <citation type="submission" date="2020-11" db="EMBL/GenBank/DDBJ databases">
        <authorList>
            <person name="Tran Van P."/>
        </authorList>
    </citation>
    <scope>NUCLEOTIDE SEQUENCE</scope>
</reference>
<sequence>MSEPAQEVLIDKPPSYDEAVQGDQYDQPFKGNIGQTNQGSSQSGLNTGGYTSYGSTFSPQTQVILVGGCPACRIGVLEDEFSVLGIFRLGVKLGSAAVYHKTNRETVVEITDSVRGRDVFILQSGNKDVNNLIMELLIMAYACKTSCATSVVGVIPYLPYCKQSKMRKRGCIVAKLVAKLMCKAGLTHVITMDLPQKELQGFFDCPVDNLRASSFLLEYIQTSIPDYRNAVIVARNPSGATRATSYAERLRLGIAVIHGEQKPDAETAVDYVDGRNSPPVVPKSRTMDMHVGMPPTLAKEKPPMNVVGDVGGRIAIMVDEVVDDVQSFIAAAEILKERGAYKIYVMATHGILAQDAPILLENSPIDELVANKRVVVTNTVPHEIQKMHCHKIKTVDISMLVAESIRRIHNGESMSYLFRNTSLRAMAIEIETLLFYSHFRKQVVYTQAAVYLQTSRCHRDERGLLLGQLSVQEGKHGAFVVWEEYGRDKNEAGAGDRQVPEFSVKGQAVGFKNRNESGSVDLPVSEEKSFMRPFRYELSELSSYRTGDDDNSIVLVMRDGSTSCALMFQGDAMDNFVRALTKYLKIKQSKRDKNLFLVKDVREDALSQSFAPMDIFDGLSDMRGSGPALIRGLIHSANEIKNDPKTAAMYAFSKVYNAWNNLQGMDDMEERPPSEFDYLLQQTISPSHSAEDVSCSKTSGVSSLTEHGFEVIETYNVSMPPLPSVSRGEPLSRREWESEMMDVDGRVIEPDLVKARVFRGGIEPSIRKDVWKYLLNVIDWNATMVQAKAAEKRQLDYYYKMKFQWKSITEDQETRFSGYRDRKALVEKDVLRTDRMHPFYQGDGNKHVEALSDVLMTYVMFNFDLGYVQGMSDLLAPILYVMEDEVDSFWCFKGFIDLVGKNFDLDQEGMKKQLADMQQILNVVDPKFLAYLENRKSGQLYFLFRWLLIWFKREFTFDDVQRLWEVFWTGLPCKNFHLLFCVALLQTAKHTITENDFGFNEILKHVNDMSMKMDVDDSLAKAEALYLQLRDARGVPSAVRRIFDLPSQEDEGPVDRRPRLSSSTPKNQSPELENKSDVETGFNCAHSTRVFELLAVKYHEYKKVGKRLAFDFFPRTPEKIMGGLAKIQAALGEFGLFQKRTYALIVIPSLFCAMSTLSQVFLAAVPDHRCYIPGCDDQIAPKFLEPWVSKAIPLLDPDKKIDDPANWNRCKMYQRNNVSRDPGSSVGSEVCDLSFDQSIVISCDRWVFDPSEFPSTIVTEFGLVCEERGWLIPFSQSIFFVGIFVGSLIFGGLSDFFGRKPALGIAIFGMGAIGSLVATSTNVVMYSVLRFFTALCNQGVFMISFVLGIELVGPSKRTMCGILIEYVFAAGEILLVGLALAFPDWRSLQVIIAAPVLLCLLYFRWIPESVDWLISKGKYEKAVDIIEWAERVNGVTVPADAKSELVPQAGGHGDNVAEPSGISAFKHLFASKALVIRALIVFYLWGVVNFVYYGLSLNPSLLGGKLYLNFLLAAVAEFPGYTLAWVLMEYWGRKPAVSFSLALGGLSVIANGILEKYGYMWLDTTLFMIGKVGGTAAFGIIYVYTAELFPTPVRAATIGVASMFSRLGAISAPFVSLLGLCAGLKIDVFRGVLCEKSENGDEPQESLLTAINSEVVQ</sequence>
<dbReference type="InterPro" id="IPR035969">
    <property type="entry name" value="Rab-GAP_TBC_sf"/>
</dbReference>
<feature type="transmembrane region" description="Helical" evidence="17">
    <location>
        <begin position="1535"/>
        <end position="1554"/>
    </location>
</feature>
<dbReference type="GO" id="GO:0002189">
    <property type="term" value="C:ribose phosphate diphosphokinase complex"/>
    <property type="evidence" value="ECO:0007669"/>
    <property type="project" value="TreeGrafter"/>
</dbReference>
<dbReference type="EMBL" id="OA885177">
    <property type="protein sequence ID" value="CAD7281744.1"/>
    <property type="molecule type" value="Genomic_DNA"/>
</dbReference>
<feature type="transmembrane region" description="Helical" evidence="17">
    <location>
        <begin position="1270"/>
        <end position="1290"/>
    </location>
</feature>
<dbReference type="InterPro" id="IPR005946">
    <property type="entry name" value="Rib-P_diPkinase"/>
</dbReference>
<evidence type="ECO:0000256" key="6">
    <source>
        <dbReference type="ARBA" id="ARBA00022553"/>
    </source>
</evidence>
<evidence type="ECO:0000256" key="3">
    <source>
        <dbReference type="ARBA" id="ARBA00006478"/>
    </source>
</evidence>
<evidence type="ECO:0000256" key="14">
    <source>
        <dbReference type="ARBA" id="ARBA00067480"/>
    </source>
</evidence>
<gene>
    <name evidence="20" type="ORF">NMOB1V02_LOCUS9381</name>
</gene>
<feature type="domain" description="Major facilitator superfamily (MFS) profile" evidence="19">
    <location>
        <begin position="1230"/>
        <end position="1657"/>
    </location>
</feature>
<dbReference type="GO" id="GO:0016020">
    <property type="term" value="C:membrane"/>
    <property type="evidence" value="ECO:0007669"/>
    <property type="project" value="UniProtKB-SubCell"/>
</dbReference>
<protein>
    <recommendedName>
        <fullName evidence="14">TBC1 domain family member 15</fullName>
    </recommendedName>
    <alternativeName>
        <fullName evidence="15">GTPase-activating protein RAB7</fullName>
    </alternativeName>
</protein>
<feature type="region of interest" description="Disordered" evidence="16">
    <location>
        <begin position="1"/>
        <end position="45"/>
    </location>
</feature>
<dbReference type="InterPro" id="IPR019317">
    <property type="entry name" value="BRI3"/>
</dbReference>
<feature type="domain" description="Rab-GAP TBC" evidence="18">
    <location>
        <begin position="761"/>
        <end position="971"/>
    </location>
</feature>
<evidence type="ECO:0000259" key="18">
    <source>
        <dbReference type="PROSITE" id="PS50086"/>
    </source>
</evidence>
<feature type="transmembrane region" description="Helical" evidence="17">
    <location>
        <begin position="1302"/>
        <end position="1325"/>
    </location>
</feature>
<dbReference type="Pfam" id="PF00566">
    <property type="entry name" value="RabGAP-TBC"/>
    <property type="match status" value="1"/>
</dbReference>
<dbReference type="CDD" id="cd06223">
    <property type="entry name" value="PRTases_typeI"/>
    <property type="match status" value="1"/>
</dbReference>
<feature type="compositionally biased region" description="Polar residues" evidence="16">
    <location>
        <begin position="1060"/>
        <end position="1071"/>
    </location>
</feature>
<dbReference type="InterPro" id="IPR005828">
    <property type="entry name" value="MFS_sugar_transport-like"/>
</dbReference>
<dbReference type="FunFam" id="3.40.50.2020:FF:000014">
    <property type="entry name" value="Ribose-phosphate pyrophosphokinase 1"/>
    <property type="match status" value="1"/>
</dbReference>
<dbReference type="Proteomes" id="UP000678499">
    <property type="component" value="Unassembled WGS sequence"/>
</dbReference>
<dbReference type="GO" id="GO:0022857">
    <property type="term" value="F:transmembrane transporter activity"/>
    <property type="evidence" value="ECO:0007669"/>
    <property type="project" value="InterPro"/>
</dbReference>
<comment type="function">
    <text evidence="12">Acts as a GTPase activating protein for RAB7A. Does not act on RAB4, RAB5 or RAB6.</text>
</comment>
<evidence type="ECO:0000259" key="19">
    <source>
        <dbReference type="PROSITE" id="PS50850"/>
    </source>
</evidence>
<keyword evidence="6" id="KW-0597">Phosphoprotein</keyword>
<evidence type="ECO:0000256" key="5">
    <source>
        <dbReference type="ARBA" id="ARBA00022490"/>
    </source>
</evidence>